<comment type="caution">
    <text evidence="2">The sequence shown here is derived from an EMBL/GenBank/DDBJ whole genome shotgun (WGS) entry which is preliminary data.</text>
</comment>
<evidence type="ECO:0000256" key="1">
    <source>
        <dbReference type="SAM" id="Phobius"/>
    </source>
</evidence>
<keyword evidence="1" id="KW-0812">Transmembrane</keyword>
<accession>A0AAN7GBN5</accession>
<protein>
    <submittedName>
        <fullName evidence="2">Uncharacterized protein</fullName>
    </submittedName>
</protein>
<keyword evidence="1" id="KW-0472">Membrane</keyword>
<feature type="transmembrane region" description="Helical" evidence="1">
    <location>
        <begin position="38"/>
        <end position="60"/>
    </location>
</feature>
<name>A0AAN7GBN5_9MYRT</name>
<evidence type="ECO:0000313" key="3">
    <source>
        <dbReference type="Proteomes" id="UP001345219"/>
    </source>
</evidence>
<dbReference type="EMBL" id="JAXIOK010000023">
    <property type="protein sequence ID" value="KAK4742166.1"/>
    <property type="molecule type" value="Genomic_DNA"/>
</dbReference>
<dbReference type="AlphaFoldDB" id="A0AAN7GBN5"/>
<sequence length="113" mass="12237">MDRCQPKLIPEWLKTNGNANKCGSGNHRLAFCLHSDKPYLLCHGFCQMIILLQSMPGISLPLSIVTMGDHLFMKEVLPRILGGLLVVGILPAGGSLAVSVEVSNTGNEMHARL</sequence>
<reference evidence="2 3" key="1">
    <citation type="journal article" date="2023" name="Hortic Res">
        <title>Pangenome of water caltrop reveals structural variations and asymmetric subgenome divergence after allopolyploidization.</title>
        <authorList>
            <person name="Zhang X."/>
            <person name="Chen Y."/>
            <person name="Wang L."/>
            <person name="Yuan Y."/>
            <person name="Fang M."/>
            <person name="Shi L."/>
            <person name="Lu R."/>
            <person name="Comes H.P."/>
            <person name="Ma Y."/>
            <person name="Chen Y."/>
            <person name="Huang G."/>
            <person name="Zhou Y."/>
            <person name="Zheng Z."/>
            <person name="Qiu Y."/>
        </authorList>
    </citation>
    <scope>NUCLEOTIDE SEQUENCE [LARGE SCALE GENOMIC DNA]</scope>
    <source>
        <tissue evidence="2">Roots</tissue>
    </source>
</reference>
<keyword evidence="1" id="KW-1133">Transmembrane helix</keyword>
<keyword evidence="3" id="KW-1185">Reference proteome</keyword>
<dbReference type="Proteomes" id="UP001345219">
    <property type="component" value="Chromosome 1"/>
</dbReference>
<proteinExistence type="predicted"/>
<evidence type="ECO:0000313" key="2">
    <source>
        <dbReference type="EMBL" id="KAK4742166.1"/>
    </source>
</evidence>
<gene>
    <name evidence="2" type="ORF">SAY87_000167</name>
</gene>
<feature type="transmembrane region" description="Helical" evidence="1">
    <location>
        <begin position="80"/>
        <end position="102"/>
    </location>
</feature>
<organism evidence="2 3">
    <name type="scientific">Trapa incisa</name>
    <dbReference type="NCBI Taxonomy" id="236973"/>
    <lineage>
        <taxon>Eukaryota</taxon>
        <taxon>Viridiplantae</taxon>
        <taxon>Streptophyta</taxon>
        <taxon>Embryophyta</taxon>
        <taxon>Tracheophyta</taxon>
        <taxon>Spermatophyta</taxon>
        <taxon>Magnoliopsida</taxon>
        <taxon>eudicotyledons</taxon>
        <taxon>Gunneridae</taxon>
        <taxon>Pentapetalae</taxon>
        <taxon>rosids</taxon>
        <taxon>malvids</taxon>
        <taxon>Myrtales</taxon>
        <taxon>Lythraceae</taxon>
        <taxon>Trapa</taxon>
    </lineage>
</organism>